<accession>A0A3N1GA84</accession>
<sequence length="360" mass="38306">MLRGRRGVAAGMLDPLDLVEVYETSDLTPGERPVLVHALRGFVDAGQAGTLATGALLSGLENEVVARIDADQLVDYRDRRPRMTFRSDRFDAVAMPEILLHAVRDERGAPFLLLTGPEPDLQWERFAAAVRLLAERFDVRMAVGLHGIPWASPHTRPVGLSPHASDRSLIAGRPRWIGEVEVPGHVGALLEQRFGQAGVPSVGFTAHVPHYLAQAEFPPAAVALLDALAETADLALPTADLQAAGATVLEEVDRQVAADEDTRTAVTAMERTYDAVLAGRALEGPGLATPSLPDDEMPDGEELAADLEAYLRGLDESGDDRDRPWAPDPGPAVGAPDPTADRADDGTSDDGDGGDPAPRT</sequence>
<comment type="caution">
    <text evidence="2">The sequence shown here is derived from an EMBL/GenBank/DDBJ whole genome shotgun (WGS) entry which is preliminary data.</text>
</comment>
<name>A0A3N1GA84_9ACTN</name>
<dbReference type="Pfam" id="PF09754">
    <property type="entry name" value="PAC2"/>
    <property type="match status" value="1"/>
</dbReference>
<gene>
    <name evidence="2" type="ORF">EDC03_2666</name>
</gene>
<dbReference type="InterPro" id="IPR038389">
    <property type="entry name" value="PSMG2_sf"/>
</dbReference>
<dbReference type="Gene3D" id="1.10.287.100">
    <property type="match status" value="1"/>
</dbReference>
<reference evidence="2 3" key="1">
    <citation type="journal article" date="2015" name="Stand. Genomic Sci.">
        <title>Genomic Encyclopedia of Bacterial and Archaeal Type Strains, Phase III: the genomes of soil and plant-associated and newly described type strains.</title>
        <authorList>
            <person name="Whitman W.B."/>
            <person name="Woyke T."/>
            <person name="Klenk H.P."/>
            <person name="Zhou Y."/>
            <person name="Lilburn T.G."/>
            <person name="Beck B.J."/>
            <person name="De Vos P."/>
            <person name="Vandamme P."/>
            <person name="Eisen J.A."/>
            <person name="Garrity G."/>
            <person name="Hugenholtz P."/>
            <person name="Kyrpides N.C."/>
        </authorList>
    </citation>
    <scope>NUCLEOTIDE SEQUENCE [LARGE SCALE GENOMIC DNA]</scope>
    <source>
        <strain evidence="2 3">CECT 7306</strain>
    </source>
</reference>
<dbReference type="SUPFAM" id="SSF159659">
    <property type="entry name" value="Cgl1923-like"/>
    <property type="match status" value="1"/>
</dbReference>
<dbReference type="EMBL" id="RJKN01000007">
    <property type="protein sequence ID" value="ROP27143.1"/>
    <property type="molecule type" value="Genomic_DNA"/>
</dbReference>
<proteinExistence type="predicted"/>
<dbReference type="Proteomes" id="UP000276232">
    <property type="component" value="Unassembled WGS sequence"/>
</dbReference>
<protein>
    <submittedName>
        <fullName evidence="2">PAC2 family protein</fullName>
    </submittedName>
</protein>
<dbReference type="Gene3D" id="3.40.50.10900">
    <property type="entry name" value="PAC-like subunit"/>
    <property type="match status" value="1"/>
</dbReference>
<organism evidence="2 3">
    <name type="scientific">Pseudokineococcus lusitanus</name>
    <dbReference type="NCBI Taxonomy" id="763993"/>
    <lineage>
        <taxon>Bacteria</taxon>
        <taxon>Bacillati</taxon>
        <taxon>Actinomycetota</taxon>
        <taxon>Actinomycetes</taxon>
        <taxon>Kineosporiales</taxon>
        <taxon>Kineosporiaceae</taxon>
        <taxon>Pseudokineococcus</taxon>
    </lineage>
</organism>
<dbReference type="InterPro" id="IPR019151">
    <property type="entry name" value="Proteasome_assmbl_chaperone_2"/>
</dbReference>
<dbReference type="InterPro" id="IPR008492">
    <property type="entry name" value="Rv2714-like"/>
</dbReference>
<evidence type="ECO:0000256" key="1">
    <source>
        <dbReference type="SAM" id="MobiDB-lite"/>
    </source>
</evidence>
<feature type="region of interest" description="Disordered" evidence="1">
    <location>
        <begin position="311"/>
        <end position="360"/>
    </location>
</feature>
<dbReference type="InParanoid" id="A0A3N1GA84"/>
<keyword evidence="3" id="KW-1185">Reference proteome</keyword>
<evidence type="ECO:0000313" key="3">
    <source>
        <dbReference type="Proteomes" id="UP000276232"/>
    </source>
</evidence>
<dbReference type="AlphaFoldDB" id="A0A3N1GA84"/>
<evidence type="ECO:0000313" key="2">
    <source>
        <dbReference type="EMBL" id="ROP27143.1"/>
    </source>
</evidence>
<dbReference type="PIRSF" id="PIRSF028754">
    <property type="entry name" value="UCP028754"/>
    <property type="match status" value="1"/>
</dbReference>